<evidence type="ECO:0000256" key="2">
    <source>
        <dbReference type="ARBA" id="ARBA00022438"/>
    </source>
</evidence>
<dbReference type="Pfam" id="PF00883">
    <property type="entry name" value="Peptidase_M17"/>
    <property type="match status" value="1"/>
</dbReference>
<comment type="caution">
    <text evidence="6">The sequence shown here is derived from an EMBL/GenBank/DDBJ whole genome shotgun (WGS) entry which is preliminary data.</text>
</comment>
<evidence type="ECO:0000256" key="1">
    <source>
        <dbReference type="ARBA" id="ARBA00009528"/>
    </source>
</evidence>
<keyword evidence="2" id="KW-0031">Aminopeptidase</keyword>
<dbReference type="InterPro" id="IPR011356">
    <property type="entry name" value="Leucine_aapep/pepB"/>
</dbReference>
<dbReference type="PRINTS" id="PR00481">
    <property type="entry name" value="LAMNOPPTDASE"/>
</dbReference>
<protein>
    <recommendedName>
        <fullName evidence="5">Cytosol aminopeptidase domain-containing protein</fullName>
    </recommendedName>
</protein>
<evidence type="ECO:0000313" key="6">
    <source>
        <dbReference type="EMBL" id="CAF0952400.1"/>
    </source>
</evidence>
<reference evidence="6" key="1">
    <citation type="submission" date="2021-02" db="EMBL/GenBank/DDBJ databases">
        <authorList>
            <person name="Nowell W R."/>
        </authorList>
    </citation>
    <scope>NUCLEOTIDE SEQUENCE</scope>
</reference>
<dbReference type="EMBL" id="CAJNRE010000048">
    <property type="protein sequence ID" value="CAF1910644.1"/>
    <property type="molecule type" value="Genomic_DNA"/>
</dbReference>
<accession>A0A814DDZ0</accession>
<dbReference type="PROSITE" id="PS00631">
    <property type="entry name" value="CYTOSOL_AP"/>
    <property type="match status" value="1"/>
</dbReference>
<keyword evidence="3" id="KW-0645">Protease</keyword>
<dbReference type="Proteomes" id="UP000663855">
    <property type="component" value="Unassembled WGS sequence"/>
</dbReference>
<dbReference type="EMBL" id="CAJNOV010000002">
    <property type="protein sequence ID" value="CAF0952400.1"/>
    <property type="molecule type" value="Genomic_DNA"/>
</dbReference>
<dbReference type="GO" id="GO:0070006">
    <property type="term" value="F:metalloaminopeptidase activity"/>
    <property type="evidence" value="ECO:0007669"/>
    <property type="project" value="InterPro"/>
</dbReference>
<feature type="domain" description="Cytosol aminopeptidase" evidence="5">
    <location>
        <begin position="356"/>
        <end position="363"/>
    </location>
</feature>
<sequence>MASNQLATVPDVNLVKNLSSPLQEYDALVVVASELDQIAEFVDSSVIKHLQTFSELHNNFNGEVTVTIMENIPGKRLIYSPTGPINRDFDDVRCFSDAASAGVQKALSLGSRSPIIASFGSKKYRQANLVTLLAALEATYVPLQIREDVPERKTKVDKLGFFIGQGSPHDSYYEKLINYARAIECGRAVGRDIGGGDPERMAPPRVAEYVQELFNSSPHIKVQIVKDKKEFEKKFPLFAAVNRAASCVDRHQGRLIFLEYIGEGEIDTTALLVGKGITFDTGGLDIKAGGIMAGMSYDKCGAANVTGFFKVLSELKPKQFKAVGVLAVARNNCGEEGYTADEVITSRAGVRIRIGNTDAEGRMVMADPLCYIKELALNEVNPHLFTMATLTGHVIRAYGTNYTAAVDNGPARANETSQKLQAAGDEIGDPFEISTVRREDFSFIADHGEVADVLQCNNQASSATSRGHQFPAAFLARVSGLDKYGRDSNKPLPYTHLDIAGSAGDLPHNPTGRPIPALCQMFLADRVL</sequence>
<proteinExistence type="inferred from homology"/>
<dbReference type="SUPFAM" id="SSF53187">
    <property type="entry name" value="Zn-dependent exopeptidases"/>
    <property type="match status" value="1"/>
</dbReference>
<dbReference type="GO" id="GO:0030145">
    <property type="term" value="F:manganese ion binding"/>
    <property type="evidence" value="ECO:0007669"/>
    <property type="project" value="InterPro"/>
</dbReference>
<evidence type="ECO:0000313" key="8">
    <source>
        <dbReference type="EMBL" id="CAF4543912.1"/>
    </source>
</evidence>
<name>A0A814DDZ0_9BILA</name>
<dbReference type="PANTHER" id="PTHR11963:SF48">
    <property type="entry name" value="DIPEPTIDASE B, ISOFORM A"/>
    <property type="match status" value="1"/>
</dbReference>
<dbReference type="PANTHER" id="PTHR11963">
    <property type="entry name" value="LEUCINE AMINOPEPTIDASE-RELATED"/>
    <property type="match status" value="1"/>
</dbReference>
<dbReference type="Proteomes" id="UP000681967">
    <property type="component" value="Unassembled WGS sequence"/>
</dbReference>
<organism evidence="6 9">
    <name type="scientific">Rotaria magnacalcarata</name>
    <dbReference type="NCBI Taxonomy" id="392030"/>
    <lineage>
        <taxon>Eukaryota</taxon>
        <taxon>Metazoa</taxon>
        <taxon>Spiralia</taxon>
        <taxon>Gnathifera</taxon>
        <taxon>Rotifera</taxon>
        <taxon>Eurotatoria</taxon>
        <taxon>Bdelloidea</taxon>
        <taxon>Philodinida</taxon>
        <taxon>Philodinidae</taxon>
        <taxon>Rotaria</taxon>
    </lineage>
</organism>
<dbReference type="AlphaFoldDB" id="A0A814DDZ0"/>
<evidence type="ECO:0000256" key="4">
    <source>
        <dbReference type="ARBA" id="ARBA00022801"/>
    </source>
</evidence>
<dbReference type="InterPro" id="IPR000819">
    <property type="entry name" value="Peptidase_M17_C"/>
</dbReference>
<keyword evidence="4" id="KW-0378">Hydrolase</keyword>
<comment type="similarity">
    <text evidence="1">Belongs to the peptidase M17 family.</text>
</comment>
<evidence type="ECO:0000313" key="7">
    <source>
        <dbReference type="EMBL" id="CAF1910644.1"/>
    </source>
</evidence>
<dbReference type="Proteomes" id="UP000663824">
    <property type="component" value="Unassembled WGS sequence"/>
</dbReference>
<dbReference type="CDD" id="cd00433">
    <property type="entry name" value="Peptidase_M17"/>
    <property type="match status" value="1"/>
</dbReference>
<evidence type="ECO:0000256" key="3">
    <source>
        <dbReference type="ARBA" id="ARBA00022670"/>
    </source>
</evidence>
<evidence type="ECO:0000259" key="5">
    <source>
        <dbReference type="PROSITE" id="PS00631"/>
    </source>
</evidence>
<dbReference type="EMBL" id="CAJOBH010086582">
    <property type="protein sequence ID" value="CAF4543912.1"/>
    <property type="molecule type" value="Genomic_DNA"/>
</dbReference>
<dbReference type="GO" id="GO:0006508">
    <property type="term" value="P:proteolysis"/>
    <property type="evidence" value="ECO:0007669"/>
    <property type="project" value="UniProtKB-KW"/>
</dbReference>
<dbReference type="GO" id="GO:0005737">
    <property type="term" value="C:cytoplasm"/>
    <property type="evidence" value="ECO:0007669"/>
    <property type="project" value="InterPro"/>
</dbReference>
<gene>
    <name evidence="8" type="ORF">BYL167_LOCUS37820</name>
    <name evidence="6" type="ORF">CJN711_LOCUS13</name>
    <name evidence="7" type="ORF">MBJ925_LOCUS766</name>
</gene>
<dbReference type="Gene3D" id="3.40.630.10">
    <property type="entry name" value="Zn peptidases"/>
    <property type="match status" value="1"/>
</dbReference>
<evidence type="ECO:0000313" key="9">
    <source>
        <dbReference type="Proteomes" id="UP000663855"/>
    </source>
</evidence>